<dbReference type="EMBL" id="BLAL01000030">
    <property type="protein sequence ID" value="GES77269.1"/>
    <property type="molecule type" value="Genomic_DNA"/>
</dbReference>
<accession>A0A8H3QHU0</accession>
<sequence>MKLHQIRIRYYLSPTEFRKLASVSKSGCTIMSMSFYSYCIFLNVLGPVLDKSSWSEAHHECVISFFNRIGKILLSLLDNNSNKDSRTLLYKSQKQDFILFPYNFYT</sequence>
<gene>
    <name evidence="1" type="ORF">RCL2_000465300</name>
</gene>
<organism evidence="1 2">
    <name type="scientific">Rhizophagus clarus</name>
    <dbReference type="NCBI Taxonomy" id="94130"/>
    <lineage>
        <taxon>Eukaryota</taxon>
        <taxon>Fungi</taxon>
        <taxon>Fungi incertae sedis</taxon>
        <taxon>Mucoromycota</taxon>
        <taxon>Glomeromycotina</taxon>
        <taxon>Glomeromycetes</taxon>
        <taxon>Glomerales</taxon>
        <taxon>Glomeraceae</taxon>
        <taxon>Rhizophagus</taxon>
    </lineage>
</organism>
<name>A0A8H3QHU0_9GLOM</name>
<comment type="caution">
    <text evidence="1">The sequence shown here is derived from an EMBL/GenBank/DDBJ whole genome shotgun (WGS) entry which is preliminary data.</text>
</comment>
<reference evidence="1" key="1">
    <citation type="submission" date="2019-10" db="EMBL/GenBank/DDBJ databases">
        <title>Conservation and host-specific expression of non-tandemly repeated heterogenous ribosome RNA gene in arbuscular mycorrhizal fungi.</title>
        <authorList>
            <person name="Maeda T."/>
            <person name="Kobayashi Y."/>
            <person name="Nakagawa T."/>
            <person name="Ezawa T."/>
            <person name="Yamaguchi K."/>
            <person name="Bino T."/>
            <person name="Nishimoto Y."/>
            <person name="Shigenobu S."/>
            <person name="Kawaguchi M."/>
        </authorList>
    </citation>
    <scope>NUCLEOTIDE SEQUENCE</scope>
    <source>
        <strain evidence="1">HR1</strain>
    </source>
</reference>
<evidence type="ECO:0000313" key="1">
    <source>
        <dbReference type="EMBL" id="GES77269.1"/>
    </source>
</evidence>
<evidence type="ECO:0000313" key="2">
    <source>
        <dbReference type="Proteomes" id="UP000615446"/>
    </source>
</evidence>
<dbReference type="Proteomes" id="UP000615446">
    <property type="component" value="Unassembled WGS sequence"/>
</dbReference>
<dbReference type="AlphaFoldDB" id="A0A8H3QHU0"/>
<proteinExistence type="predicted"/>
<protein>
    <submittedName>
        <fullName evidence="1">Uncharacterized protein</fullName>
    </submittedName>
</protein>